<dbReference type="HAMAP" id="MF_02100">
    <property type="entry name" value="Methyltr_YrrT"/>
    <property type="match status" value="1"/>
</dbReference>
<evidence type="ECO:0000313" key="7">
    <source>
        <dbReference type="Proteomes" id="UP001455384"/>
    </source>
</evidence>
<dbReference type="InterPro" id="IPR029063">
    <property type="entry name" value="SAM-dependent_MTases_sf"/>
</dbReference>
<dbReference type="Proteomes" id="UP001455384">
    <property type="component" value="Chromosome"/>
</dbReference>
<protein>
    <recommendedName>
        <fullName evidence="4">Uncharacterized methyltransferase RQP18_05425</fullName>
        <ecNumber evidence="4">2.1.1.-</ecNumber>
    </recommendedName>
</protein>
<dbReference type="CDD" id="cd02440">
    <property type="entry name" value="AdoMet_MTases"/>
    <property type="match status" value="1"/>
</dbReference>
<evidence type="ECO:0000256" key="3">
    <source>
        <dbReference type="ARBA" id="ARBA00022691"/>
    </source>
</evidence>
<feature type="binding site" evidence="4">
    <location>
        <position position="53"/>
    </location>
    <ligand>
        <name>S-adenosyl-L-methionine</name>
        <dbReference type="ChEBI" id="CHEBI:59789"/>
    </ligand>
</feature>
<feature type="binding site" evidence="4">
    <location>
        <position position="97"/>
    </location>
    <ligand>
        <name>S-adenosyl-L-methionine</name>
        <dbReference type="ChEBI" id="CHEBI:59789"/>
    </ligand>
</feature>
<dbReference type="Pfam" id="PF13649">
    <property type="entry name" value="Methyltransf_25"/>
    <property type="match status" value="1"/>
</dbReference>
<keyword evidence="3 4" id="KW-0949">S-adenosyl-L-methionine</keyword>
<evidence type="ECO:0000313" key="6">
    <source>
        <dbReference type="EMBL" id="WZX30633.1"/>
    </source>
</evidence>
<dbReference type="EC" id="2.1.1.-" evidence="4"/>
<dbReference type="PANTHER" id="PTHR43861">
    <property type="entry name" value="TRANS-ACONITATE 2-METHYLTRANSFERASE-RELATED"/>
    <property type="match status" value="1"/>
</dbReference>
<sequence length="220" mass="25340">MGREFLDIFTGWAKDYDTFTTGSDDQYKEVFRGYDGILQTIADCSGSHVIEFGIGTGNLTKKLLAAGRTVYPIEPSEEMRYLVAAKLPENIEIIDGDMQDFPLPPFKVDTIISSYVFHHLKREEKAEVLTHYFDLLEDGGKVLFADTMFMDHAFYEEKVAEAARNHFYGLKADLEREYYPMIPDLYHQFNDAGFSVSLMQMNTFVWIIEGVKEAWQPPKR</sequence>
<dbReference type="PANTHER" id="PTHR43861:SF1">
    <property type="entry name" value="TRANS-ACONITATE 2-METHYLTRANSFERASE"/>
    <property type="match status" value="1"/>
</dbReference>
<comment type="function">
    <text evidence="4">Could be a S-adenosyl-L-methionine-dependent methyltransferase.</text>
</comment>
<dbReference type="RefSeq" id="WP_342389146.1">
    <property type="nucleotide sequence ID" value="NZ_CP138333.2"/>
</dbReference>
<keyword evidence="1 4" id="KW-0489">Methyltransferase</keyword>
<dbReference type="InterPro" id="IPR041698">
    <property type="entry name" value="Methyltransf_25"/>
</dbReference>
<dbReference type="GO" id="GO:0008168">
    <property type="term" value="F:methyltransferase activity"/>
    <property type="evidence" value="ECO:0007669"/>
    <property type="project" value="UniProtKB-KW"/>
</dbReference>
<gene>
    <name evidence="6" type="ORF">RQP18_05425</name>
</gene>
<dbReference type="Gene3D" id="3.40.50.150">
    <property type="entry name" value="Vaccinia Virus protein VP39"/>
    <property type="match status" value="1"/>
</dbReference>
<comment type="similarity">
    <text evidence="4">Belongs to the methyltransferase superfamily. YrrT family.</text>
</comment>
<dbReference type="GO" id="GO:0032259">
    <property type="term" value="P:methylation"/>
    <property type="evidence" value="ECO:0007669"/>
    <property type="project" value="UniProtKB-KW"/>
</dbReference>
<feature type="binding site" evidence="4">
    <location>
        <position position="74"/>
    </location>
    <ligand>
        <name>S-adenosyl-L-methionine</name>
        <dbReference type="ChEBI" id="CHEBI:59789"/>
    </ligand>
</feature>
<dbReference type="InterPro" id="IPR023553">
    <property type="entry name" value="Uncharacterised_MeTfrase_YrrT"/>
</dbReference>
<feature type="domain" description="Methyltransferase" evidence="5">
    <location>
        <begin position="49"/>
        <end position="140"/>
    </location>
</feature>
<dbReference type="EMBL" id="CP138333">
    <property type="protein sequence ID" value="WZX30633.1"/>
    <property type="molecule type" value="Genomic_DNA"/>
</dbReference>
<reference evidence="7" key="1">
    <citation type="submission" date="2023-10" db="EMBL/GenBank/DDBJ databases">
        <title>Genome analysis and identification of Salinococcus sp. Bachu38 nov., a PGPR from the rhizosphere of Tamarix.</title>
        <authorList>
            <person name="Liang Z."/>
            <person name="Zhang X."/>
            <person name="Jia J."/>
            <person name="Chen X."/>
            <person name="Wang Y."/>
            <person name="Wang Q."/>
            <person name="Wang R."/>
        </authorList>
    </citation>
    <scope>NUCLEOTIDE SEQUENCE [LARGE SCALE GENOMIC DNA]</scope>
    <source>
        <strain evidence="7">Bachu38</strain>
    </source>
</reference>
<keyword evidence="7" id="KW-1185">Reference proteome</keyword>
<evidence type="ECO:0000259" key="5">
    <source>
        <dbReference type="Pfam" id="PF13649"/>
    </source>
</evidence>
<name>A0ABZ3CLD0_9STAP</name>
<accession>A0ABZ3CLD0</accession>
<dbReference type="SUPFAM" id="SSF53335">
    <property type="entry name" value="S-adenosyl-L-methionine-dependent methyltransferases"/>
    <property type="match status" value="1"/>
</dbReference>
<proteinExistence type="inferred from homology"/>
<evidence type="ECO:0000256" key="1">
    <source>
        <dbReference type="ARBA" id="ARBA00022603"/>
    </source>
</evidence>
<keyword evidence="2 4" id="KW-0808">Transferase</keyword>
<organism evidence="6 7">
    <name type="scientific">Salinicoccus bachuensis</name>
    <dbReference type="NCBI Taxonomy" id="3136731"/>
    <lineage>
        <taxon>Bacteria</taxon>
        <taxon>Bacillati</taxon>
        <taxon>Bacillota</taxon>
        <taxon>Bacilli</taxon>
        <taxon>Bacillales</taxon>
        <taxon>Staphylococcaceae</taxon>
        <taxon>Salinicoccus</taxon>
    </lineage>
</organism>
<evidence type="ECO:0000256" key="2">
    <source>
        <dbReference type="ARBA" id="ARBA00022679"/>
    </source>
</evidence>
<evidence type="ECO:0000256" key="4">
    <source>
        <dbReference type="HAMAP-Rule" id="MF_02100"/>
    </source>
</evidence>